<dbReference type="Pfam" id="PF01966">
    <property type="entry name" value="HD"/>
    <property type="match status" value="1"/>
</dbReference>
<dbReference type="GO" id="GO:0008803">
    <property type="term" value="F:bis(5'-nucleosyl)-tetraphosphatase (symmetrical) activity"/>
    <property type="evidence" value="ECO:0007669"/>
    <property type="project" value="UniProtKB-EC"/>
</dbReference>
<dbReference type="OrthoDB" id="5295945at2"/>
<evidence type="ECO:0000256" key="4">
    <source>
        <dbReference type="ARBA" id="ARBA00022801"/>
    </source>
</evidence>
<keyword evidence="2" id="KW-0479">Metal-binding</keyword>
<dbReference type="HOGENOM" id="CLU_089580_1_2_14"/>
<dbReference type="Gene3D" id="1.10.3210.10">
    <property type="entry name" value="Hypothetical protein af1432"/>
    <property type="match status" value="1"/>
</dbReference>
<dbReference type="InterPro" id="IPR051094">
    <property type="entry name" value="Diverse_Catalytic_Enzymes"/>
</dbReference>
<accession>A0A061AJD0</accession>
<dbReference type="RefSeq" id="WP_052670086.1">
    <property type="nucleotide sequence ID" value="NZ_FUZK01000001.1"/>
</dbReference>
<dbReference type="SMART" id="SM00471">
    <property type="entry name" value="HDc"/>
    <property type="match status" value="1"/>
</dbReference>
<dbReference type="KEGG" id="aoc:Aocu_10240"/>
<name>A0A061AJD0_9MOLU</name>
<dbReference type="InterPro" id="IPR006674">
    <property type="entry name" value="HD_domain"/>
</dbReference>
<dbReference type="AlphaFoldDB" id="A0A061AJD0"/>
<gene>
    <name evidence="8" type="ORF">Aocu_10240</name>
</gene>
<keyword evidence="9" id="KW-1185">Reference proteome</keyword>
<evidence type="ECO:0000256" key="1">
    <source>
        <dbReference type="ARBA" id="ARBA00012506"/>
    </source>
</evidence>
<dbReference type="SUPFAM" id="SSF109604">
    <property type="entry name" value="HD-domain/PDEase-like"/>
    <property type="match status" value="1"/>
</dbReference>
<keyword evidence="5" id="KW-0408">Iron</keyword>
<feature type="domain" description="HD" evidence="7">
    <location>
        <begin position="19"/>
        <end position="131"/>
    </location>
</feature>
<dbReference type="InterPro" id="IPR003607">
    <property type="entry name" value="HD/PDEase_dom"/>
</dbReference>
<dbReference type="CDD" id="cd00077">
    <property type="entry name" value="HDc"/>
    <property type="match status" value="1"/>
</dbReference>
<dbReference type="GO" id="GO:0046872">
    <property type="term" value="F:metal ion binding"/>
    <property type="evidence" value="ECO:0007669"/>
    <property type="project" value="UniProtKB-KW"/>
</dbReference>
<dbReference type="PANTHER" id="PTHR35795:SF1">
    <property type="entry name" value="BIS(5'-NUCLEOSYL)-TETRAPHOSPHATASE, SYMMETRICAL"/>
    <property type="match status" value="1"/>
</dbReference>
<evidence type="ECO:0000313" key="9">
    <source>
        <dbReference type="Proteomes" id="UP000032434"/>
    </source>
</evidence>
<dbReference type="InterPro" id="IPR005249">
    <property type="entry name" value="YqeK"/>
</dbReference>
<organism evidence="8 9">
    <name type="scientific">Acholeplasma oculi</name>
    <dbReference type="NCBI Taxonomy" id="35623"/>
    <lineage>
        <taxon>Bacteria</taxon>
        <taxon>Bacillati</taxon>
        <taxon>Mycoplasmatota</taxon>
        <taxon>Mollicutes</taxon>
        <taxon>Acholeplasmatales</taxon>
        <taxon>Acholeplasmataceae</taxon>
        <taxon>Acholeplasma</taxon>
    </lineage>
</organism>
<evidence type="ECO:0000256" key="3">
    <source>
        <dbReference type="ARBA" id="ARBA00022741"/>
    </source>
</evidence>
<dbReference type="EMBL" id="LK028559">
    <property type="protein sequence ID" value="CDR31097.1"/>
    <property type="molecule type" value="Genomic_DNA"/>
</dbReference>
<dbReference type="EC" id="3.6.1.41" evidence="1"/>
<comment type="catalytic activity">
    <reaction evidence="6">
        <text>P(1),P(4)-bis(5'-adenosyl) tetraphosphate + H2O = 2 ADP + 2 H(+)</text>
        <dbReference type="Rhea" id="RHEA:24252"/>
        <dbReference type="ChEBI" id="CHEBI:15377"/>
        <dbReference type="ChEBI" id="CHEBI:15378"/>
        <dbReference type="ChEBI" id="CHEBI:58141"/>
        <dbReference type="ChEBI" id="CHEBI:456216"/>
        <dbReference type="EC" id="3.6.1.41"/>
    </reaction>
</comment>
<proteinExistence type="predicted"/>
<evidence type="ECO:0000313" key="8">
    <source>
        <dbReference type="EMBL" id="CDR31097.1"/>
    </source>
</evidence>
<evidence type="ECO:0000256" key="6">
    <source>
        <dbReference type="ARBA" id="ARBA00049417"/>
    </source>
</evidence>
<protein>
    <recommendedName>
        <fullName evidence="1">bis(5'-nucleosyl)-tetraphosphatase (symmetrical)</fullName>
        <ecNumber evidence="1">3.6.1.41</ecNumber>
    </recommendedName>
</protein>
<dbReference type="Proteomes" id="UP000032434">
    <property type="component" value="Chromosome 1"/>
</dbReference>
<reference evidence="9" key="1">
    <citation type="submission" date="2014-05" db="EMBL/GenBank/DDBJ databases">
        <authorList>
            <person name="Kube M."/>
        </authorList>
    </citation>
    <scope>NUCLEOTIDE SEQUENCE [LARGE SCALE GENOMIC DNA]</scope>
</reference>
<keyword evidence="3" id="KW-0547">Nucleotide-binding</keyword>
<keyword evidence="4" id="KW-0378">Hydrolase</keyword>
<dbReference type="FunCoup" id="A0A061AJD0">
    <property type="interactions" value="40"/>
</dbReference>
<dbReference type="PANTHER" id="PTHR35795">
    <property type="entry name" value="SLR1885 PROTEIN"/>
    <property type="match status" value="1"/>
</dbReference>
<dbReference type="STRING" id="35623.Aocu_10240"/>
<dbReference type="InParanoid" id="A0A061AJD0"/>
<evidence type="ECO:0000259" key="7">
    <source>
        <dbReference type="PROSITE" id="PS51831"/>
    </source>
</evidence>
<evidence type="ECO:0000256" key="2">
    <source>
        <dbReference type="ARBA" id="ARBA00022723"/>
    </source>
</evidence>
<sequence length="186" mass="21764">MRDIIYQDVLEKYIDKPDRLKHILGVAETAVVLADIYGVNSNDAYIAAIFHDYTKYDSIIDHQQIISHKDLNKYKDYPQVYHAISASILLKTKYNIHNKDIIDAVRYHVWGRKKMTLMEKIILIADKIEPSRNYPIVEKLRSTSKISLDLTIKLYLNDLIENVHGKIMNVHPEVFEYIKEYKGVSK</sequence>
<dbReference type="NCBIfam" id="TIGR00488">
    <property type="entry name" value="bis(5'-nucleosyl)-tetraphosphatase (symmetrical) YqeK"/>
    <property type="match status" value="1"/>
</dbReference>
<evidence type="ECO:0000256" key="5">
    <source>
        <dbReference type="ARBA" id="ARBA00023004"/>
    </source>
</evidence>
<dbReference type="PATRIC" id="fig|35623.3.peg.1024"/>
<dbReference type="GO" id="GO:0000166">
    <property type="term" value="F:nucleotide binding"/>
    <property type="evidence" value="ECO:0007669"/>
    <property type="project" value="UniProtKB-KW"/>
</dbReference>
<dbReference type="PROSITE" id="PS51831">
    <property type="entry name" value="HD"/>
    <property type="match status" value="1"/>
</dbReference>